<sequence length="365" mass="39505">MKYLDEFRAPATVRRLAARIAATVTRPWTIMEVCGGQTHAIMKYGLDRLLPDRVELIHGPGCPVCVTPVEAIDQAIAIAEDPRALLCTFGDMLRVPGSSKDLLAVKAAGGQVRPIYSPLDALQIARQQRDREVVLFAVGFETTAPATALAVLQAEREGLDNFSVLVSHVRVPPAMVRLLGAPGNRIQGFLAAGHVCTVMGTLEYEPIAAAYRVPVVVTGFEPADILSGLYHCLAQLERGSYEVENRYRRAVQREGNPAARAALDRVFRVVDRPWRGLGWIPASGLALREAYARFAAEERFAPAVVAASEPRDCLSGQVLQGTLRPDRCPAFGNRCTPEHPLGATMVSSEGACAAYYRYRRGGGGG</sequence>
<dbReference type="InterPro" id="IPR042244">
    <property type="entry name" value="HypD_2_sf"/>
</dbReference>
<dbReference type="PANTHER" id="PTHR30149">
    <property type="entry name" value="HYDROGENASE PROTEIN ASSEMBLY PROTEIN HYPD"/>
    <property type="match status" value="1"/>
</dbReference>
<keyword evidence="3" id="KW-0408">Iron</keyword>
<dbReference type="PIRSF" id="PIRSF005622">
    <property type="entry name" value="Hydrgn_mat_hypD"/>
    <property type="match status" value="1"/>
</dbReference>
<dbReference type="EMBL" id="OZ026884">
    <property type="protein sequence ID" value="CAL1241277.1"/>
    <property type="molecule type" value="Genomic_DNA"/>
</dbReference>
<dbReference type="RefSeq" id="WP_348757807.1">
    <property type="nucleotide sequence ID" value="NZ_OZ026884.1"/>
</dbReference>
<keyword evidence="2" id="KW-0479">Metal-binding</keyword>
<dbReference type="Gene3D" id="6.10.20.100">
    <property type="match status" value="1"/>
</dbReference>
<accession>A0ABM9NKX1</accession>
<comment type="similarity">
    <text evidence="1 4">Belongs to the HypD family.</text>
</comment>
<dbReference type="Gene3D" id="3.40.50.11750">
    <property type="entry name" value="HypD, alpha/beta domain 1"/>
    <property type="match status" value="2"/>
</dbReference>
<protein>
    <recommendedName>
        <fullName evidence="4">Hydrogenase maturation factor</fullName>
    </recommendedName>
</protein>
<gene>
    <name evidence="5" type="primary">hupD</name>
    <name evidence="5" type="ORF">MECH1_V1_2501</name>
</gene>
<evidence type="ECO:0000313" key="6">
    <source>
        <dbReference type="Proteomes" id="UP001497493"/>
    </source>
</evidence>
<evidence type="ECO:0000256" key="2">
    <source>
        <dbReference type="ARBA" id="ARBA00022723"/>
    </source>
</evidence>
<dbReference type="Pfam" id="PF01924">
    <property type="entry name" value="HypD"/>
    <property type="match status" value="1"/>
</dbReference>
<dbReference type="InterPro" id="IPR002780">
    <property type="entry name" value="Hyd_form_HypD"/>
</dbReference>
<organism evidence="5 6">
    <name type="scientific">Candidatus Methylocalor cossyra</name>
    <dbReference type="NCBI Taxonomy" id="3108543"/>
    <lineage>
        <taxon>Bacteria</taxon>
        <taxon>Pseudomonadati</taxon>
        <taxon>Pseudomonadota</taxon>
        <taxon>Gammaproteobacteria</taxon>
        <taxon>Methylococcales</taxon>
        <taxon>Methylococcaceae</taxon>
        <taxon>Candidatus Methylocalor</taxon>
    </lineage>
</organism>
<dbReference type="NCBIfam" id="TIGR00075">
    <property type="entry name" value="hypD"/>
    <property type="match status" value="1"/>
</dbReference>
<evidence type="ECO:0000256" key="4">
    <source>
        <dbReference type="PIRNR" id="PIRNR005622"/>
    </source>
</evidence>
<keyword evidence="6" id="KW-1185">Reference proteome</keyword>
<dbReference type="InterPro" id="IPR042243">
    <property type="entry name" value="HypD_1"/>
</dbReference>
<evidence type="ECO:0000313" key="5">
    <source>
        <dbReference type="EMBL" id="CAL1241277.1"/>
    </source>
</evidence>
<proteinExistence type="inferred from homology"/>
<reference evidence="5 6" key="1">
    <citation type="submission" date="2024-04" db="EMBL/GenBank/DDBJ databases">
        <authorList>
            <person name="Cremers G."/>
        </authorList>
    </citation>
    <scope>NUCLEOTIDE SEQUENCE [LARGE SCALE GENOMIC DNA]</scope>
    <source>
        <strain evidence="5">MeCH1-AG</strain>
    </source>
</reference>
<dbReference type="Proteomes" id="UP001497493">
    <property type="component" value="Chromosome"/>
</dbReference>
<dbReference type="PANTHER" id="PTHR30149:SF0">
    <property type="entry name" value="HYDROGENASE MATURATION FACTOR HYPD"/>
    <property type="match status" value="1"/>
</dbReference>
<evidence type="ECO:0000256" key="3">
    <source>
        <dbReference type="ARBA" id="ARBA00023004"/>
    </source>
</evidence>
<name>A0ABM9NKX1_9GAMM</name>
<evidence type="ECO:0000256" key="1">
    <source>
        <dbReference type="ARBA" id="ARBA00007888"/>
    </source>
</evidence>